<evidence type="ECO:0000259" key="6">
    <source>
        <dbReference type="Pfam" id="PF07291"/>
    </source>
</evidence>
<organism evidence="7 8">
    <name type="scientific">Micromonospora olivasterospora</name>
    <dbReference type="NCBI Taxonomy" id="1880"/>
    <lineage>
        <taxon>Bacteria</taxon>
        <taxon>Bacillati</taxon>
        <taxon>Actinomycetota</taxon>
        <taxon>Actinomycetes</taxon>
        <taxon>Micromonosporales</taxon>
        <taxon>Micromonosporaceae</taxon>
        <taxon>Micromonospora</taxon>
    </lineage>
</organism>
<feature type="domain" description="Methylamine utilisation protein MauE" evidence="6">
    <location>
        <begin position="2"/>
        <end position="134"/>
    </location>
</feature>
<accession>A0A562IH75</accession>
<protein>
    <recommendedName>
        <fullName evidence="6">Methylamine utilisation protein MauE domain-containing protein</fullName>
    </recommendedName>
</protein>
<comment type="caution">
    <text evidence="7">The sequence shown here is derived from an EMBL/GenBank/DDBJ whole genome shotgun (WGS) entry which is preliminary data.</text>
</comment>
<keyword evidence="2 5" id="KW-0812">Transmembrane</keyword>
<dbReference type="GO" id="GO:0030416">
    <property type="term" value="P:methylamine metabolic process"/>
    <property type="evidence" value="ECO:0007669"/>
    <property type="project" value="InterPro"/>
</dbReference>
<dbReference type="InterPro" id="IPR009908">
    <property type="entry name" value="Methylamine_util_MauE"/>
</dbReference>
<gene>
    <name evidence="7" type="ORF">JD77_05416</name>
</gene>
<evidence type="ECO:0000256" key="3">
    <source>
        <dbReference type="ARBA" id="ARBA00022989"/>
    </source>
</evidence>
<keyword evidence="4 5" id="KW-0472">Membrane</keyword>
<evidence type="ECO:0000256" key="5">
    <source>
        <dbReference type="SAM" id="Phobius"/>
    </source>
</evidence>
<evidence type="ECO:0000256" key="2">
    <source>
        <dbReference type="ARBA" id="ARBA00022692"/>
    </source>
</evidence>
<dbReference type="Proteomes" id="UP000319825">
    <property type="component" value="Unassembled WGS sequence"/>
</dbReference>
<sequence>MRYLEVGARALLAVVFVTALAGKVSGRASYTAFVRSLRQMDAVPVSVLRPAAAATVAAEAAVVLLLLCPARWSGTAGSALAGLLLAAFTVGVARTVRRGRRAPCRCFGASDTPLGWQHVVRNGALTAAAGLGLAASVSSAELPLAGASLAVFAGLLLGALVVALDDLVALFRSPA</sequence>
<dbReference type="AlphaFoldDB" id="A0A562IH75"/>
<evidence type="ECO:0000313" key="7">
    <source>
        <dbReference type="EMBL" id="TWH70391.1"/>
    </source>
</evidence>
<feature type="transmembrane region" description="Helical" evidence="5">
    <location>
        <begin position="50"/>
        <end position="68"/>
    </location>
</feature>
<feature type="transmembrane region" description="Helical" evidence="5">
    <location>
        <begin position="142"/>
        <end position="164"/>
    </location>
</feature>
<name>A0A562IH75_MICOL</name>
<comment type="subcellular location">
    <subcellularLocation>
        <location evidence="1">Membrane</location>
        <topology evidence="1">Multi-pass membrane protein</topology>
    </subcellularLocation>
</comment>
<proteinExistence type="predicted"/>
<dbReference type="GO" id="GO:0016020">
    <property type="term" value="C:membrane"/>
    <property type="evidence" value="ECO:0007669"/>
    <property type="project" value="UniProtKB-SubCell"/>
</dbReference>
<dbReference type="Pfam" id="PF07291">
    <property type="entry name" value="MauE"/>
    <property type="match status" value="1"/>
</dbReference>
<feature type="transmembrane region" description="Helical" evidence="5">
    <location>
        <begin position="75"/>
        <end position="93"/>
    </location>
</feature>
<evidence type="ECO:0000256" key="1">
    <source>
        <dbReference type="ARBA" id="ARBA00004141"/>
    </source>
</evidence>
<dbReference type="EMBL" id="VLKE01000001">
    <property type="protein sequence ID" value="TWH70391.1"/>
    <property type="molecule type" value="Genomic_DNA"/>
</dbReference>
<dbReference type="RefSeq" id="WP_145776681.1">
    <property type="nucleotide sequence ID" value="NZ_BAAATQ010000093.1"/>
</dbReference>
<keyword evidence="3 5" id="KW-1133">Transmembrane helix</keyword>
<evidence type="ECO:0000256" key="4">
    <source>
        <dbReference type="ARBA" id="ARBA00023136"/>
    </source>
</evidence>
<evidence type="ECO:0000313" key="8">
    <source>
        <dbReference type="Proteomes" id="UP000319825"/>
    </source>
</evidence>
<keyword evidence="8" id="KW-1185">Reference proteome</keyword>
<reference evidence="7 8" key="1">
    <citation type="submission" date="2019-07" db="EMBL/GenBank/DDBJ databases">
        <title>R&amp;d 2014.</title>
        <authorList>
            <person name="Klenk H.-P."/>
        </authorList>
    </citation>
    <scope>NUCLEOTIDE SEQUENCE [LARGE SCALE GENOMIC DNA]</scope>
    <source>
        <strain evidence="7 8">DSM 43868</strain>
    </source>
</reference>